<dbReference type="Gene3D" id="3.50.90.10">
    <property type="entry name" value="YerB-like"/>
    <property type="match status" value="1"/>
</dbReference>
<feature type="chain" id="PRO_5020886307" evidence="2">
    <location>
        <begin position="30"/>
        <end position="354"/>
    </location>
</feature>
<sequence>MRSTLRRRSAALALSAVLIAGLAACTPEAAPVDSASPSPTAEPDEPTYESTYEAPPATVIAPLTGEVVPDGSLDRPVLSAKIDNAPLARPQVGLDRADIVHVELVEGGSVRYAASWHSDLPEEVGPVRSVRPMDPDIVSPFGGILVYSGAQQRFIDAMRNTPVRNIIFDYGDDADLVYRGLPRPAPHNVIARVSQLVDRYAGDAAPQQPYLFADRVENATAVRDGSPAFALNLRYGQIGQSGWQWSAADNAWLRLQGGTPDVAASGARLSATNVVVLRVRVEVIQSIPTTFLAGESGTGFVASGGKTIPVTWSKAGQADPIRILDAQGVAVRLAPGNTWVELVPTSGDASITAG</sequence>
<organism evidence="5 6">
    <name type="scientific">Microcella putealis</name>
    <dbReference type="NCBI Taxonomy" id="337005"/>
    <lineage>
        <taxon>Bacteria</taxon>
        <taxon>Bacillati</taxon>
        <taxon>Actinomycetota</taxon>
        <taxon>Actinomycetes</taxon>
        <taxon>Micrococcales</taxon>
        <taxon>Microbacteriaceae</taxon>
        <taxon>Microcella</taxon>
    </lineage>
</organism>
<name>A0A4Q7LI86_9MICO</name>
<dbReference type="PROSITE" id="PS51257">
    <property type="entry name" value="PROKAR_LIPOPROTEIN"/>
    <property type="match status" value="1"/>
</dbReference>
<feature type="region of interest" description="Disordered" evidence="1">
    <location>
        <begin position="29"/>
        <end position="51"/>
    </location>
</feature>
<keyword evidence="2" id="KW-0732">Signal</keyword>
<evidence type="ECO:0000313" key="6">
    <source>
        <dbReference type="Proteomes" id="UP000293519"/>
    </source>
</evidence>
<dbReference type="InterPro" id="IPR021416">
    <property type="entry name" value="DUF3048_N"/>
</dbReference>
<dbReference type="Pfam" id="PF11258">
    <property type="entry name" value="DUF3048"/>
    <property type="match status" value="1"/>
</dbReference>
<dbReference type="EMBL" id="SGWW01000006">
    <property type="protein sequence ID" value="RZS53467.1"/>
    <property type="molecule type" value="Genomic_DNA"/>
</dbReference>
<reference evidence="5 6" key="1">
    <citation type="journal article" date="2015" name="Stand. Genomic Sci.">
        <title>Genomic Encyclopedia of Bacterial and Archaeal Type Strains, Phase III: the genomes of soil and plant-associated and newly described type strains.</title>
        <authorList>
            <person name="Whitman W.B."/>
            <person name="Woyke T."/>
            <person name="Klenk H.P."/>
            <person name="Zhou Y."/>
            <person name="Lilburn T.G."/>
            <person name="Beck B.J."/>
            <person name="De Vos P."/>
            <person name="Vandamme P."/>
            <person name="Eisen J.A."/>
            <person name="Garrity G."/>
            <person name="Hugenholtz P."/>
            <person name="Kyrpides N.C."/>
        </authorList>
    </citation>
    <scope>NUCLEOTIDE SEQUENCE [LARGE SCALE GENOMIC DNA]</scope>
    <source>
        <strain evidence="5 6">CV2</strain>
    </source>
</reference>
<dbReference type="InterPro" id="IPR023158">
    <property type="entry name" value="YerB-like_sf"/>
</dbReference>
<accession>A0A4Q7LI86</accession>
<feature type="domain" description="DUF3048" evidence="4">
    <location>
        <begin position="233"/>
        <end position="340"/>
    </location>
</feature>
<evidence type="ECO:0000256" key="2">
    <source>
        <dbReference type="SAM" id="SignalP"/>
    </source>
</evidence>
<dbReference type="RefSeq" id="WP_130486197.1">
    <property type="nucleotide sequence ID" value="NZ_SGWW01000006.1"/>
</dbReference>
<dbReference type="InterPro" id="IPR035328">
    <property type="entry name" value="DUF3048_C"/>
</dbReference>
<dbReference type="Pfam" id="PF17479">
    <property type="entry name" value="DUF3048_C"/>
    <property type="match status" value="1"/>
</dbReference>
<evidence type="ECO:0000259" key="3">
    <source>
        <dbReference type="Pfam" id="PF11258"/>
    </source>
</evidence>
<protein>
    <submittedName>
        <fullName evidence="5">DUF3048 family protein</fullName>
    </submittedName>
</protein>
<feature type="domain" description="DUF3048" evidence="3">
    <location>
        <begin position="63"/>
        <end position="199"/>
    </location>
</feature>
<evidence type="ECO:0000259" key="4">
    <source>
        <dbReference type="Pfam" id="PF17479"/>
    </source>
</evidence>
<dbReference type="OrthoDB" id="9779102at2"/>
<comment type="caution">
    <text evidence="5">The sequence shown here is derived from an EMBL/GenBank/DDBJ whole genome shotgun (WGS) entry which is preliminary data.</text>
</comment>
<proteinExistence type="predicted"/>
<gene>
    <name evidence="5" type="ORF">EV141_2414</name>
</gene>
<dbReference type="Proteomes" id="UP000293519">
    <property type="component" value="Unassembled WGS sequence"/>
</dbReference>
<keyword evidence="6" id="KW-1185">Reference proteome</keyword>
<evidence type="ECO:0000256" key="1">
    <source>
        <dbReference type="SAM" id="MobiDB-lite"/>
    </source>
</evidence>
<dbReference type="SUPFAM" id="SSF159774">
    <property type="entry name" value="YerB-like"/>
    <property type="match status" value="1"/>
</dbReference>
<evidence type="ECO:0000313" key="5">
    <source>
        <dbReference type="EMBL" id="RZS53467.1"/>
    </source>
</evidence>
<feature type="signal peptide" evidence="2">
    <location>
        <begin position="1"/>
        <end position="29"/>
    </location>
</feature>
<dbReference type="AlphaFoldDB" id="A0A4Q7LI86"/>